<dbReference type="Gene3D" id="1.10.20.140">
    <property type="match status" value="1"/>
</dbReference>
<evidence type="ECO:0000256" key="5">
    <source>
        <dbReference type="ARBA" id="ARBA00022842"/>
    </source>
</evidence>
<dbReference type="GO" id="GO:0005524">
    <property type="term" value="F:ATP binding"/>
    <property type="evidence" value="ECO:0007669"/>
    <property type="project" value="UniProtKB-KW"/>
</dbReference>
<evidence type="ECO:0000256" key="2">
    <source>
        <dbReference type="ARBA" id="ARBA00022679"/>
    </source>
</evidence>
<protein>
    <recommendedName>
        <fullName evidence="7">tRNA dimethylallyltransferase</fullName>
    </recommendedName>
</protein>
<sequence length="183" mass="21497">MGTNALKLYSLLTLKKIDKKYAKKISENDQRRIIRALEVYETVGLPFSDLQNAWKNKKSTYKAVIIGLKMEREKLYRHIENRVEKMFSRGLVKEVKNLIEKGYKDCNSILQAVGYKEVVKYINGEINLHECVDEVKRNTRRLAKKQMTWFRADPGIKWIRTDSYDNIIDLIVDILNIINNSVE</sequence>
<dbReference type="InterPro" id="IPR039657">
    <property type="entry name" value="Dimethylallyltransferase"/>
</dbReference>
<reference evidence="6" key="1">
    <citation type="journal article" date="2014" name="Front. Microbiol.">
        <title>High frequency of phylogenetically diverse reductive dehalogenase-homologous genes in deep subseafloor sedimentary metagenomes.</title>
        <authorList>
            <person name="Kawai M."/>
            <person name="Futagami T."/>
            <person name="Toyoda A."/>
            <person name="Takaki Y."/>
            <person name="Nishi S."/>
            <person name="Hori S."/>
            <person name="Arai W."/>
            <person name="Tsubouchi T."/>
            <person name="Morono Y."/>
            <person name="Uchiyama I."/>
            <person name="Ito T."/>
            <person name="Fujiyama A."/>
            <person name="Inagaki F."/>
            <person name="Takami H."/>
        </authorList>
    </citation>
    <scope>NUCLEOTIDE SEQUENCE</scope>
    <source>
        <strain evidence="6">Expedition CK06-06</strain>
    </source>
</reference>
<comment type="cofactor">
    <cofactor evidence="1">
        <name>Mg(2+)</name>
        <dbReference type="ChEBI" id="CHEBI:18420"/>
    </cofactor>
</comment>
<organism evidence="6">
    <name type="scientific">marine sediment metagenome</name>
    <dbReference type="NCBI Taxonomy" id="412755"/>
    <lineage>
        <taxon>unclassified sequences</taxon>
        <taxon>metagenomes</taxon>
        <taxon>ecological metagenomes</taxon>
    </lineage>
</organism>
<dbReference type="AlphaFoldDB" id="X1PU55"/>
<accession>X1PU55</accession>
<evidence type="ECO:0000256" key="3">
    <source>
        <dbReference type="ARBA" id="ARBA00022741"/>
    </source>
</evidence>
<evidence type="ECO:0000313" key="6">
    <source>
        <dbReference type="EMBL" id="GAI59373.1"/>
    </source>
</evidence>
<gene>
    <name evidence="6" type="ORF">S12H4_04432</name>
</gene>
<keyword evidence="2" id="KW-0808">Transferase</keyword>
<dbReference type="GO" id="GO:0006400">
    <property type="term" value="P:tRNA modification"/>
    <property type="evidence" value="ECO:0007669"/>
    <property type="project" value="TreeGrafter"/>
</dbReference>
<dbReference type="PANTHER" id="PTHR11088:SF60">
    <property type="entry name" value="TRNA DIMETHYLALLYLTRANSFERASE"/>
    <property type="match status" value="1"/>
</dbReference>
<dbReference type="GO" id="GO:0052381">
    <property type="term" value="F:tRNA dimethylallyltransferase activity"/>
    <property type="evidence" value="ECO:0007669"/>
    <property type="project" value="InterPro"/>
</dbReference>
<keyword evidence="5" id="KW-0460">Magnesium</keyword>
<name>X1PU55_9ZZZZ</name>
<dbReference type="EMBL" id="BARW01001365">
    <property type="protein sequence ID" value="GAI59373.1"/>
    <property type="molecule type" value="Genomic_DNA"/>
</dbReference>
<proteinExistence type="predicted"/>
<dbReference type="Pfam" id="PF01715">
    <property type="entry name" value="IPPT"/>
    <property type="match status" value="1"/>
</dbReference>
<keyword evidence="4" id="KW-0067">ATP-binding</keyword>
<dbReference type="NCBIfam" id="TIGR00174">
    <property type="entry name" value="miaA"/>
    <property type="match status" value="1"/>
</dbReference>
<evidence type="ECO:0008006" key="7">
    <source>
        <dbReference type="Google" id="ProtNLM"/>
    </source>
</evidence>
<evidence type="ECO:0000256" key="1">
    <source>
        <dbReference type="ARBA" id="ARBA00001946"/>
    </source>
</evidence>
<dbReference type="InterPro" id="IPR018022">
    <property type="entry name" value="IPT"/>
</dbReference>
<keyword evidence="3" id="KW-0547">Nucleotide-binding</keyword>
<dbReference type="PANTHER" id="PTHR11088">
    <property type="entry name" value="TRNA DIMETHYLALLYLTRANSFERASE"/>
    <property type="match status" value="1"/>
</dbReference>
<evidence type="ECO:0000256" key="4">
    <source>
        <dbReference type="ARBA" id="ARBA00022840"/>
    </source>
</evidence>
<dbReference type="Gene3D" id="1.10.287.890">
    <property type="entry name" value="Crystal structure of tRNA isopentenylpyrophosphate transferase (bh2366) domain"/>
    <property type="match status" value="1"/>
</dbReference>
<comment type="caution">
    <text evidence="6">The sequence shown here is derived from an EMBL/GenBank/DDBJ whole genome shotgun (WGS) entry which is preliminary data.</text>
</comment>